<comment type="caution">
    <text evidence="2">The sequence shown here is derived from an EMBL/GenBank/DDBJ whole genome shotgun (WGS) entry which is preliminary data.</text>
</comment>
<protein>
    <recommendedName>
        <fullName evidence="4">NAD(P)-binding protein</fullName>
    </recommendedName>
</protein>
<name>A0A4R7J7Q4_9ACTN</name>
<gene>
    <name evidence="2" type="ORF">CLV29_0375</name>
</gene>
<keyword evidence="1" id="KW-0472">Membrane</keyword>
<dbReference type="SUPFAM" id="SSF51905">
    <property type="entry name" value="FAD/NAD(P)-binding domain"/>
    <property type="match status" value="1"/>
</dbReference>
<evidence type="ECO:0000256" key="1">
    <source>
        <dbReference type="SAM" id="Phobius"/>
    </source>
</evidence>
<dbReference type="OrthoDB" id="9774675at2"/>
<dbReference type="Pfam" id="PF13450">
    <property type="entry name" value="NAD_binding_8"/>
    <property type="match status" value="1"/>
</dbReference>
<evidence type="ECO:0008006" key="4">
    <source>
        <dbReference type="Google" id="ProtNLM"/>
    </source>
</evidence>
<proteinExistence type="predicted"/>
<sequence length="336" mass="37437">MGVPAVPIGRRVPVVVIGASLAGLAVAGRLALVGHRVVLHERRDRISALAPSVIDLPAAWRDSFRKSGRPLDLELQTLGLQWRPAPPTDYGVLLLPHSRGEQWETLGTRWGEPVARRWQDFLDSTDQVWQAMRPLGIESELSDPRLDRRTRQAIGWRRSLADLAAALHHDGLAELLTAIAAEHDADPRWLPGWYATRHSIRRTFGRWQLVDAHGRTDNQALVGLLRRRLDKRGVELRLGSAIDSPSTVTPAELAAAAVVDCTGGDRIDWRGRRTWVVLEPTTREPGRYYAGPRTRAGSEPWAQLMSAAVAAYAVHSHRTGEDIRPVRKATPRRRLI</sequence>
<dbReference type="EMBL" id="SOAW01000001">
    <property type="protein sequence ID" value="TDT32786.1"/>
    <property type="molecule type" value="Genomic_DNA"/>
</dbReference>
<keyword evidence="1" id="KW-0812">Transmembrane</keyword>
<reference evidence="2 3" key="1">
    <citation type="submission" date="2019-03" db="EMBL/GenBank/DDBJ databases">
        <title>Genomic Encyclopedia of Archaeal and Bacterial Type Strains, Phase II (KMG-II): from individual species to whole genera.</title>
        <authorList>
            <person name="Goeker M."/>
        </authorList>
    </citation>
    <scope>NUCLEOTIDE SEQUENCE [LARGE SCALE GENOMIC DNA]</scope>
    <source>
        <strain evidence="2 3">DSM 24323</strain>
    </source>
</reference>
<dbReference type="InterPro" id="IPR036188">
    <property type="entry name" value="FAD/NAD-bd_sf"/>
</dbReference>
<accession>A0A4R7J7Q4</accession>
<dbReference type="Proteomes" id="UP000295371">
    <property type="component" value="Unassembled WGS sequence"/>
</dbReference>
<dbReference type="RefSeq" id="WP_133753383.1">
    <property type="nucleotide sequence ID" value="NZ_SOAW01000001.1"/>
</dbReference>
<keyword evidence="3" id="KW-1185">Reference proteome</keyword>
<keyword evidence="1" id="KW-1133">Transmembrane helix</keyword>
<evidence type="ECO:0000313" key="3">
    <source>
        <dbReference type="Proteomes" id="UP000295371"/>
    </source>
</evidence>
<dbReference type="AlphaFoldDB" id="A0A4R7J7Q4"/>
<evidence type="ECO:0000313" key="2">
    <source>
        <dbReference type="EMBL" id="TDT32786.1"/>
    </source>
</evidence>
<feature type="transmembrane region" description="Helical" evidence="1">
    <location>
        <begin position="12"/>
        <end position="33"/>
    </location>
</feature>
<dbReference type="Gene3D" id="3.50.50.60">
    <property type="entry name" value="FAD/NAD(P)-binding domain"/>
    <property type="match status" value="1"/>
</dbReference>
<organism evidence="2 3">
    <name type="scientific">Naumannella halotolerans</name>
    <dbReference type="NCBI Taxonomy" id="993414"/>
    <lineage>
        <taxon>Bacteria</taxon>
        <taxon>Bacillati</taxon>
        <taxon>Actinomycetota</taxon>
        <taxon>Actinomycetes</taxon>
        <taxon>Propionibacteriales</taxon>
        <taxon>Propionibacteriaceae</taxon>
        <taxon>Naumannella</taxon>
    </lineage>
</organism>